<evidence type="ECO:0000313" key="1">
    <source>
        <dbReference type="EMBL" id="VVP82650.1"/>
    </source>
</evidence>
<accession>A0A5E7S9D7</accession>
<protein>
    <submittedName>
        <fullName evidence="1">Uncharacterized protein</fullName>
    </submittedName>
</protein>
<evidence type="ECO:0000313" key="2">
    <source>
        <dbReference type="Proteomes" id="UP000327191"/>
    </source>
</evidence>
<proteinExistence type="predicted"/>
<sequence>MPTGATQRCVYDMTVNGMPDTTVDPAQILCRSEPARDSGGSATIITECGAAIASRLTPTGSGDDLSHCEQ</sequence>
<reference evidence="1 2" key="1">
    <citation type="submission" date="2019-09" db="EMBL/GenBank/DDBJ databases">
        <authorList>
            <person name="Chandra G."/>
            <person name="Truman W A."/>
        </authorList>
    </citation>
    <scope>NUCLEOTIDE SEQUENCE [LARGE SCALE GENOMIC DNA]</scope>
    <source>
        <strain evidence="1">PS938</strain>
    </source>
</reference>
<dbReference type="AlphaFoldDB" id="A0A5E7S9D7"/>
<name>A0A5E7S9D7_PSEFL</name>
<organism evidence="1 2">
    <name type="scientific">Pseudomonas fluorescens</name>
    <dbReference type="NCBI Taxonomy" id="294"/>
    <lineage>
        <taxon>Bacteria</taxon>
        <taxon>Pseudomonadati</taxon>
        <taxon>Pseudomonadota</taxon>
        <taxon>Gammaproteobacteria</taxon>
        <taxon>Pseudomonadales</taxon>
        <taxon>Pseudomonadaceae</taxon>
        <taxon>Pseudomonas</taxon>
    </lineage>
</organism>
<gene>
    <name evidence="1" type="ORF">PS938_00819</name>
</gene>
<dbReference type="Proteomes" id="UP000327191">
    <property type="component" value="Unassembled WGS sequence"/>
</dbReference>
<dbReference type="EMBL" id="CABVJE010000003">
    <property type="protein sequence ID" value="VVP82650.1"/>
    <property type="molecule type" value="Genomic_DNA"/>
</dbReference>